<dbReference type="AlphaFoldDB" id="A0A382TN23"/>
<name>A0A382TN23_9ZZZZ</name>
<protein>
    <recommendedName>
        <fullName evidence="4">Bacterial bifunctional deaminase-reductase C-terminal domain-containing protein</fullName>
    </recommendedName>
</protein>
<keyword evidence="2" id="KW-0521">NADP</keyword>
<sequence length="129" mass="13414">ALLFEPGETLIASNRTADTHDMPNSVTVEQFPDSTGRVDLSSLLRHLGKIPVSSVLVEGGSRLTGALFDEGLVDRVVAFLSPSIIGGMNSPSAVSGEGASIISDVIRLSDVEVTNVGDDLLVSGYCLAE</sequence>
<dbReference type="Gene3D" id="3.40.430.10">
    <property type="entry name" value="Dihydrofolate Reductase, subunit A"/>
    <property type="match status" value="1"/>
</dbReference>
<evidence type="ECO:0000256" key="2">
    <source>
        <dbReference type="ARBA" id="ARBA00022857"/>
    </source>
</evidence>
<dbReference type="SUPFAM" id="SSF53597">
    <property type="entry name" value="Dihydrofolate reductase-like"/>
    <property type="match status" value="1"/>
</dbReference>
<dbReference type="EMBL" id="UINC01137489">
    <property type="protein sequence ID" value="SVD22858.1"/>
    <property type="molecule type" value="Genomic_DNA"/>
</dbReference>
<dbReference type="PANTHER" id="PTHR38011">
    <property type="entry name" value="DIHYDROFOLATE REDUCTASE FAMILY PROTEIN (AFU_ORTHOLOGUE AFUA_8G06820)"/>
    <property type="match status" value="1"/>
</dbReference>
<dbReference type="GO" id="GO:0009231">
    <property type="term" value="P:riboflavin biosynthetic process"/>
    <property type="evidence" value="ECO:0007669"/>
    <property type="project" value="InterPro"/>
</dbReference>
<keyword evidence="3" id="KW-0560">Oxidoreductase</keyword>
<organism evidence="5">
    <name type="scientific">marine metagenome</name>
    <dbReference type="NCBI Taxonomy" id="408172"/>
    <lineage>
        <taxon>unclassified sequences</taxon>
        <taxon>metagenomes</taxon>
        <taxon>ecological metagenomes</taxon>
    </lineage>
</organism>
<evidence type="ECO:0000256" key="1">
    <source>
        <dbReference type="ARBA" id="ARBA00005104"/>
    </source>
</evidence>
<proteinExistence type="predicted"/>
<dbReference type="InterPro" id="IPR024072">
    <property type="entry name" value="DHFR-like_dom_sf"/>
</dbReference>
<feature type="domain" description="Bacterial bifunctional deaminase-reductase C-terminal" evidence="4">
    <location>
        <begin position="8"/>
        <end position="121"/>
    </location>
</feature>
<reference evidence="5" key="1">
    <citation type="submission" date="2018-05" db="EMBL/GenBank/DDBJ databases">
        <authorList>
            <person name="Lanie J.A."/>
            <person name="Ng W.-L."/>
            <person name="Kazmierczak K.M."/>
            <person name="Andrzejewski T.M."/>
            <person name="Davidsen T.M."/>
            <person name="Wayne K.J."/>
            <person name="Tettelin H."/>
            <person name="Glass J.I."/>
            <person name="Rusch D."/>
            <person name="Podicherti R."/>
            <person name="Tsui H.-C.T."/>
            <person name="Winkler M.E."/>
        </authorList>
    </citation>
    <scope>NUCLEOTIDE SEQUENCE</scope>
</reference>
<evidence type="ECO:0000313" key="5">
    <source>
        <dbReference type="EMBL" id="SVD22858.1"/>
    </source>
</evidence>
<dbReference type="Pfam" id="PF01872">
    <property type="entry name" value="RibD_C"/>
    <property type="match status" value="1"/>
</dbReference>
<dbReference type="InterPro" id="IPR050765">
    <property type="entry name" value="Riboflavin_Biosynth_HTPR"/>
</dbReference>
<dbReference type="InterPro" id="IPR002734">
    <property type="entry name" value="RibDG_C"/>
</dbReference>
<comment type="pathway">
    <text evidence="1">Cofactor biosynthesis; riboflavin biosynthesis.</text>
</comment>
<evidence type="ECO:0000259" key="4">
    <source>
        <dbReference type="Pfam" id="PF01872"/>
    </source>
</evidence>
<evidence type="ECO:0000256" key="3">
    <source>
        <dbReference type="ARBA" id="ARBA00023002"/>
    </source>
</evidence>
<feature type="non-terminal residue" evidence="5">
    <location>
        <position position="1"/>
    </location>
</feature>
<dbReference type="GO" id="GO:0008703">
    <property type="term" value="F:5-amino-6-(5-phosphoribosylamino)uracil reductase activity"/>
    <property type="evidence" value="ECO:0007669"/>
    <property type="project" value="InterPro"/>
</dbReference>
<dbReference type="PANTHER" id="PTHR38011:SF7">
    <property type="entry name" value="2,5-DIAMINO-6-RIBOSYLAMINO-4(3H)-PYRIMIDINONE 5'-PHOSPHATE REDUCTASE"/>
    <property type="match status" value="1"/>
</dbReference>
<accession>A0A382TN23</accession>
<gene>
    <name evidence="5" type="ORF">METZ01_LOCUS375712</name>
</gene>